<feature type="compositionally biased region" description="Polar residues" evidence="4">
    <location>
        <begin position="146"/>
        <end position="156"/>
    </location>
</feature>
<dbReference type="OMA" id="PFDMSEF"/>
<dbReference type="OrthoDB" id="25391at2759"/>
<feature type="region of interest" description="Disordered" evidence="4">
    <location>
        <begin position="146"/>
        <end position="191"/>
    </location>
</feature>
<dbReference type="InterPro" id="IPR038635">
    <property type="entry name" value="CCR4-NOT_su2/3/5_C_sf"/>
</dbReference>
<dbReference type="PANTHER" id="PTHR23326">
    <property type="entry name" value="CCR4 NOT-RELATED"/>
    <property type="match status" value="1"/>
</dbReference>
<dbReference type="Proteomes" id="UP000324585">
    <property type="component" value="Unassembled WGS sequence"/>
</dbReference>
<dbReference type="InterPro" id="IPR040168">
    <property type="entry name" value="Not2/3/5"/>
</dbReference>
<reference evidence="7" key="1">
    <citation type="journal article" date="2019" name="Nat. Commun.">
        <title>Expansion of phycobilisome linker gene families in mesophilic red algae.</title>
        <authorList>
            <person name="Lee J."/>
            <person name="Kim D."/>
            <person name="Bhattacharya D."/>
            <person name="Yoon H.S."/>
        </authorList>
    </citation>
    <scope>NUCLEOTIDE SEQUENCE [LARGE SCALE GENOMIC DNA]</scope>
    <source>
        <strain evidence="7">CCMP 1328</strain>
    </source>
</reference>
<dbReference type="EMBL" id="VRMN01000001">
    <property type="protein sequence ID" value="KAA8498354.1"/>
    <property type="molecule type" value="Genomic_DNA"/>
</dbReference>
<dbReference type="Gene3D" id="2.30.30.1020">
    <property type="entry name" value="CCR4-NOT complex subunit 2/3/5, C-terminal domain"/>
    <property type="match status" value="1"/>
</dbReference>
<keyword evidence="7" id="KW-1185">Reference proteome</keyword>
<evidence type="ECO:0000256" key="4">
    <source>
        <dbReference type="SAM" id="MobiDB-lite"/>
    </source>
</evidence>
<feature type="domain" description="NOT2/NOT3/NOT5 C-terminal" evidence="5">
    <location>
        <begin position="315"/>
        <end position="421"/>
    </location>
</feature>
<evidence type="ECO:0000256" key="3">
    <source>
        <dbReference type="ARBA" id="ARBA00023163"/>
    </source>
</evidence>
<dbReference type="GO" id="GO:0006355">
    <property type="term" value="P:regulation of DNA-templated transcription"/>
    <property type="evidence" value="ECO:0007669"/>
    <property type="project" value="InterPro"/>
</dbReference>
<comment type="caution">
    <text evidence="6">The sequence shown here is derived from an EMBL/GenBank/DDBJ whole genome shotgun (WGS) entry which is preliminary data.</text>
</comment>
<feature type="region of interest" description="Disordered" evidence="4">
    <location>
        <begin position="54"/>
        <end position="83"/>
    </location>
</feature>
<feature type="compositionally biased region" description="Low complexity" evidence="4">
    <location>
        <begin position="223"/>
        <end position="237"/>
    </location>
</feature>
<dbReference type="GO" id="GO:0030015">
    <property type="term" value="C:CCR4-NOT core complex"/>
    <property type="evidence" value="ECO:0007669"/>
    <property type="project" value="InterPro"/>
</dbReference>
<keyword evidence="3" id="KW-0804">Transcription</keyword>
<gene>
    <name evidence="6" type="ORF">FVE85_5939</name>
</gene>
<evidence type="ECO:0000256" key="1">
    <source>
        <dbReference type="ARBA" id="ARBA00007682"/>
    </source>
</evidence>
<sequence length="443" mass="46720">MNNGTNSVWSAGGTGSGPAHGMGTSSAFADVAAARSAGQMHVPAGVMSMDGMMGGTPPPQQHQQRMSPSRMGGMSMPSQGMSGQNGVTLDMREFPSLGAPASHSSPVASANGSSSAAFAGPGSGMGPPGAFGAYNAHFYRDTRPPVTSSPEFTVSNEDFPALGGSRKAVSAPSKESTMSSAPGDEYHNASLYHNGHENASAMQSSLGGYAVSSSASAQKSGTANSQESSAFSSAATSGGSGMGASAPRTGPAGSAGAIGTSPEKAREEFFGIRGLLRTMNPGPENAKLLLLSVGLDLTRLGLNLNSADPLYASMESVFSENAAGQDTEPDFRIPECYRVSPPPLKGVHFARFNVETLFYIFYSMPRDALQVYAALELYNRHWQYHRELKLWFAQVPGTQMGGFESQGAYIYFDVNSWERRPFRDANRTFLEGFLTEDEIRSFR</sequence>
<feature type="region of interest" description="Disordered" evidence="4">
    <location>
        <begin position="1"/>
        <end position="21"/>
    </location>
</feature>
<evidence type="ECO:0000313" key="6">
    <source>
        <dbReference type="EMBL" id="KAA8498354.1"/>
    </source>
</evidence>
<name>A0A5J4Z5T6_PORPP</name>
<comment type="similarity">
    <text evidence="1">Belongs to the CNOT2/3/5 family.</text>
</comment>
<dbReference type="Pfam" id="PF04153">
    <property type="entry name" value="NOT2_3_5_C"/>
    <property type="match status" value="1"/>
</dbReference>
<dbReference type="InterPro" id="IPR007282">
    <property type="entry name" value="NOT2/3/5_C"/>
</dbReference>
<protein>
    <submittedName>
        <fullName evidence="6">Putative NOT transcription complex subunit VIP2</fullName>
    </submittedName>
</protein>
<evidence type="ECO:0000259" key="5">
    <source>
        <dbReference type="Pfam" id="PF04153"/>
    </source>
</evidence>
<feature type="compositionally biased region" description="Low complexity" evidence="4">
    <location>
        <begin position="64"/>
        <end position="82"/>
    </location>
</feature>
<organism evidence="6 7">
    <name type="scientific">Porphyridium purpureum</name>
    <name type="common">Red alga</name>
    <name type="synonym">Porphyridium cruentum</name>
    <dbReference type="NCBI Taxonomy" id="35688"/>
    <lineage>
        <taxon>Eukaryota</taxon>
        <taxon>Rhodophyta</taxon>
        <taxon>Bangiophyceae</taxon>
        <taxon>Porphyridiales</taxon>
        <taxon>Porphyridiaceae</taxon>
        <taxon>Porphyridium</taxon>
    </lineage>
</organism>
<keyword evidence="2" id="KW-0805">Transcription regulation</keyword>
<proteinExistence type="inferred from homology"/>
<accession>A0A5J4Z5T6</accession>
<feature type="region of interest" description="Disordered" evidence="4">
    <location>
        <begin position="220"/>
        <end position="261"/>
    </location>
</feature>
<evidence type="ECO:0000313" key="7">
    <source>
        <dbReference type="Proteomes" id="UP000324585"/>
    </source>
</evidence>
<dbReference type="AlphaFoldDB" id="A0A5J4Z5T6"/>
<evidence type="ECO:0000256" key="2">
    <source>
        <dbReference type="ARBA" id="ARBA00023015"/>
    </source>
</evidence>